<dbReference type="Proteomes" id="UP001177670">
    <property type="component" value="Unassembled WGS sequence"/>
</dbReference>
<keyword evidence="3" id="KW-1185">Reference proteome</keyword>
<evidence type="ECO:0000313" key="3">
    <source>
        <dbReference type="Proteomes" id="UP001177670"/>
    </source>
</evidence>
<name>A0AA40KNR3_9HYME</name>
<reference evidence="2" key="1">
    <citation type="submission" date="2021-10" db="EMBL/GenBank/DDBJ databases">
        <title>Melipona bicolor Genome sequencing and assembly.</title>
        <authorList>
            <person name="Araujo N.S."/>
            <person name="Arias M.C."/>
        </authorList>
    </citation>
    <scope>NUCLEOTIDE SEQUENCE</scope>
    <source>
        <strain evidence="2">USP_2M_L1-L4_2017</strain>
        <tissue evidence="2">Whole body</tissue>
    </source>
</reference>
<dbReference type="EMBL" id="JAHYIQ010000012">
    <property type="protein sequence ID" value="KAK1127126.1"/>
    <property type="molecule type" value="Genomic_DNA"/>
</dbReference>
<feature type="compositionally biased region" description="Low complexity" evidence="1">
    <location>
        <begin position="34"/>
        <end position="48"/>
    </location>
</feature>
<evidence type="ECO:0000313" key="2">
    <source>
        <dbReference type="EMBL" id="KAK1127126.1"/>
    </source>
</evidence>
<accession>A0AA40KNR3</accession>
<feature type="region of interest" description="Disordered" evidence="1">
    <location>
        <begin position="26"/>
        <end position="69"/>
    </location>
</feature>
<organism evidence="2 3">
    <name type="scientific">Melipona bicolor</name>
    <dbReference type="NCBI Taxonomy" id="60889"/>
    <lineage>
        <taxon>Eukaryota</taxon>
        <taxon>Metazoa</taxon>
        <taxon>Ecdysozoa</taxon>
        <taxon>Arthropoda</taxon>
        <taxon>Hexapoda</taxon>
        <taxon>Insecta</taxon>
        <taxon>Pterygota</taxon>
        <taxon>Neoptera</taxon>
        <taxon>Endopterygota</taxon>
        <taxon>Hymenoptera</taxon>
        <taxon>Apocrita</taxon>
        <taxon>Aculeata</taxon>
        <taxon>Apoidea</taxon>
        <taxon>Anthophila</taxon>
        <taxon>Apidae</taxon>
        <taxon>Melipona</taxon>
    </lineage>
</organism>
<protein>
    <submittedName>
        <fullName evidence="2">Uncharacterized protein</fullName>
    </submittedName>
</protein>
<sequence>MRSRERKEQDIPVHVEIDVLPGEEAESAALGRRQAASSKQQAASSTSSCPDHLRRVGPSVPDIAPRPRDRQGFAVARPKFFTGLSSGGNSSAWQVGSALHAIRRQGGPKLIVETRQKSKTTERRNTAEKQNNTFDSLEQYPDLPTRRQMANGKWQIQLWYACRQVKEANEHCIASVSAKMSS</sequence>
<evidence type="ECO:0000256" key="1">
    <source>
        <dbReference type="SAM" id="MobiDB-lite"/>
    </source>
</evidence>
<proteinExistence type="predicted"/>
<dbReference type="AlphaFoldDB" id="A0AA40KNR3"/>
<gene>
    <name evidence="2" type="ORF">K0M31_003674</name>
</gene>
<comment type="caution">
    <text evidence="2">The sequence shown here is derived from an EMBL/GenBank/DDBJ whole genome shotgun (WGS) entry which is preliminary data.</text>
</comment>